<organism evidence="1">
    <name type="scientific">Ophidiomyces ophidiicola</name>
    <dbReference type="NCBI Taxonomy" id="1387563"/>
    <lineage>
        <taxon>Eukaryota</taxon>
        <taxon>Fungi</taxon>
        <taxon>Dikarya</taxon>
        <taxon>Ascomycota</taxon>
        <taxon>Pezizomycotina</taxon>
        <taxon>Eurotiomycetes</taxon>
        <taxon>Eurotiomycetidae</taxon>
        <taxon>Onygenales</taxon>
        <taxon>Onygenaceae</taxon>
        <taxon>Ophidiomyces</taxon>
    </lineage>
</organism>
<dbReference type="EMBL" id="JALBCA010000161">
    <property type="protein sequence ID" value="KAI2381878.1"/>
    <property type="molecule type" value="Genomic_DNA"/>
</dbReference>
<comment type="caution">
    <text evidence="1">The sequence shown here is derived from an EMBL/GenBank/DDBJ whole genome shotgun (WGS) entry which is preliminary data.</text>
</comment>
<sequence length="506" mass="55614">MPSREDRLELLKEQIVATELHLLQLRQQLTELESLSAQDDIELTAGGDTDTSLDYTRKVTGPRDGEQLDTEPQIWPLQQEEYRRYGRQMIVDQIGLQGQLKLRKASVLIIGAGGLGCPAAMYLAGAGVGTVGIIDGDTVESSNLHRQILHRTKNVGKYKVDSAIEYLRELNPHPNYVPYRTRLTPQDAPNIFTKYDIVLDCTDNPATRYLISDTAVLLGKPVVSASALRTEGQLTILNYPPKPPGDSSGGPCYRCIFPKPPPADSVVSCADGGIIGPVVGLMGVMQALETIRVLTSPFTTETGEQSIVPSLNLFSAYSVPPFRNIRLRKRRANCSVCSDNSSIDLESLRSGSTDYVQFCGSADFASLLMPHERATATEYNTRLTDAAPNGAAENPILVDVRERVQYDICALPGSINIPISQILSSSNTRDEQKSKTEMELPSWLPRAVMDSSKPIYVVCRLGNDSQIAVQKLKEYGADRNGERIVVDIKGGLKAWRTDINPDFPDY</sequence>
<name>A0ACB8UMP9_9EURO</name>
<accession>A0ACB8UMP9</accession>
<proteinExistence type="predicted"/>
<gene>
    <name evidence="1" type="primary">UBA4</name>
    <name evidence="1" type="ORF">LOY88_006519</name>
</gene>
<evidence type="ECO:0000313" key="1">
    <source>
        <dbReference type="EMBL" id="KAI2381878.1"/>
    </source>
</evidence>
<reference evidence="1" key="1">
    <citation type="journal article" date="2022" name="bioRxiv">
        <title>Population genetic analysis of Ophidiomyces ophidiicola, the causative agent of snake fungal disease, indicates recent introductions to the USA.</title>
        <authorList>
            <person name="Ladner J.T."/>
            <person name="Palmer J.M."/>
            <person name="Ettinger C.L."/>
            <person name="Stajich J.E."/>
            <person name="Farrell T.M."/>
            <person name="Glorioso B.M."/>
            <person name="Lawson B."/>
            <person name="Price S.J."/>
            <person name="Stengle A.G."/>
            <person name="Grear D.A."/>
            <person name="Lorch J.M."/>
        </authorList>
    </citation>
    <scope>NUCLEOTIDE SEQUENCE</scope>
    <source>
        <strain evidence="1">NWHC 24266-5</strain>
    </source>
</reference>
<protein>
    <submittedName>
        <fullName evidence="1">Urmylation protein</fullName>
    </submittedName>
</protein>